<comment type="caution">
    <text evidence="3">The sequence shown here is derived from an EMBL/GenBank/DDBJ whole genome shotgun (WGS) entry which is preliminary data.</text>
</comment>
<proteinExistence type="predicted"/>
<keyword evidence="2" id="KW-0732">Signal</keyword>
<evidence type="ECO:0008006" key="5">
    <source>
        <dbReference type="Google" id="ProtNLM"/>
    </source>
</evidence>
<dbReference type="RefSeq" id="WP_170076851.1">
    <property type="nucleotide sequence ID" value="NZ_JABAFA010000001.1"/>
</dbReference>
<feature type="signal peptide" evidence="2">
    <location>
        <begin position="1"/>
        <end position="24"/>
    </location>
</feature>
<evidence type="ECO:0000256" key="2">
    <source>
        <dbReference type="SAM" id="SignalP"/>
    </source>
</evidence>
<organism evidence="3 4">
    <name type="scientific">Selenomonas bovis</name>
    <dbReference type="NCBI Taxonomy" id="416586"/>
    <lineage>
        <taxon>Bacteria</taxon>
        <taxon>Bacillati</taxon>
        <taxon>Bacillota</taxon>
        <taxon>Negativicutes</taxon>
        <taxon>Selenomonadales</taxon>
        <taxon>Selenomonadaceae</taxon>
        <taxon>Selenomonas</taxon>
    </lineage>
</organism>
<name>A0A848B5Y1_9FIRM</name>
<feature type="chain" id="PRO_5032646483" description="PDZ domain-containing protein" evidence="2">
    <location>
        <begin position="25"/>
        <end position="241"/>
    </location>
</feature>
<reference evidence="3 4" key="1">
    <citation type="submission" date="2020-04" db="EMBL/GenBank/DDBJ databases">
        <authorList>
            <person name="Hitch T.C.A."/>
            <person name="Wylensek D."/>
            <person name="Clavel T."/>
        </authorList>
    </citation>
    <scope>NUCLEOTIDE SEQUENCE [LARGE SCALE GENOMIC DNA]</scope>
    <source>
        <strain evidence="3 4">PG-130-P53-12</strain>
    </source>
</reference>
<protein>
    <recommendedName>
        <fullName evidence="5">PDZ domain-containing protein</fullName>
    </recommendedName>
</protein>
<sequence>MQKHSAAAAILAAALTMNTLPAFAAPAENTAAESAAILSETTRTTTDAATATKTAKASATAKGATAQPAAKESPTAATPAAADTPAAAEPNPLIPYTSYDEMYSVLGFRPLILPKSSGYELTDAFVIDGETSDMRYTSRYGLPEQRATFSVRTTRKANIKGRDAATIATALSGIYSVSWLPYTQDGMPLLLAEISPTEFAACWTQGDYVFSCDGRGINRWDFLYNVASNLLDLTAHYYSDN</sequence>
<gene>
    <name evidence="3" type="ORF">HF878_00330</name>
</gene>
<keyword evidence="4" id="KW-1185">Reference proteome</keyword>
<dbReference type="Proteomes" id="UP000543804">
    <property type="component" value="Unassembled WGS sequence"/>
</dbReference>
<feature type="region of interest" description="Disordered" evidence="1">
    <location>
        <begin position="41"/>
        <end position="89"/>
    </location>
</feature>
<accession>A0A848B5Y1</accession>
<dbReference type="EMBL" id="JABAFA010000001">
    <property type="protein sequence ID" value="NMD97932.1"/>
    <property type="molecule type" value="Genomic_DNA"/>
</dbReference>
<dbReference type="AlphaFoldDB" id="A0A848B5Y1"/>
<evidence type="ECO:0000313" key="4">
    <source>
        <dbReference type="Proteomes" id="UP000543804"/>
    </source>
</evidence>
<evidence type="ECO:0000256" key="1">
    <source>
        <dbReference type="SAM" id="MobiDB-lite"/>
    </source>
</evidence>
<evidence type="ECO:0000313" key="3">
    <source>
        <dbReference type="EMBL" id="NMD97932.1"/>
    </source>
</evidence>